<dbReference type="Gene3D" id="2.30.42.10">
    <property type="match status" value="1"/>
</dbReference>
<dbReference type="GO" id="GO:0072659">
    <property type="term" value="P:protein localization to plasma membrane"/>
    <property type="evidence" value="ECO:0007669"/>
    <property type="project" value="TreeGrafter"/>
</dbReference>
<gene>
    <name evidence="4" type="ORF">PENTCL1PPCAC_10298</name>
</gene>
<evidence type="ECO:0000259" key="3">
    <source>
        <dbReference type="PROSITE" id="PS50106"/>
    </source>
</evidence>
<evidence type="ECO:0000313" key="5">
    <source>
        <dbReference type="Proteomes" id="UP001432027"/>
    </source>
</evidence>
<keyword evidence="2" id="KW-0812">Transmembrane</keyword>
<feature type="non-terminal residue" evidence="4">
    <location>
        <position position="1"/>
    </location>
</feature>
<keyword evidence="5" id="KW-1185">Reference proteome</keyword>
<reference evidence="4" key="1">
    <citation type="submission" date="2023-10" db="EMBL/GenBank/DDBJ databases">
        <title>Genome assembly of Pristionchus species.</title>
        <authorList>
            <person name="Yoshida K."/>
            <person name="Sommer R.J."/>
        </authorList>
    </citation>
    <scope>NUCLEOTIDE SEQUENCE</scope>
    <source>
        <strain evidence="4">RS0144</strain>
    </source>
</reference>
<feature type="domain" description="PDZ" evidence="3">
    <location>
        <begin position="69"/>
        <end position="137"/>
    </location>
</feature>
<protein>
    <recommendedName>
        <fullName evidence="3">PDZ domain-containing protein</fullName>
    </recommendedName>
</protein>
<evidence type="ECO:0000256" key="1">
    <source>
        <dbReference type="ARBA" id="ARBA00022737"/>
    </source>
</evidence>
<organism evidence="4 5">
    <name type="scientific">Pristionchus entomophagus</name>
    <dbReference type="NCBI Taxonomy" id="358040"/>
    <lineage>
        <taxon>Eukaryota</taxon>
        <taxon>Metazoa</taxon>
        <taxon>Ecdysozoa</taxon>
        <taxon>Nematoda</taxon>
        <taxon>Chromadorea</taxon>
        <taxon>Rhabditida</taxon>
        <taxon>Rhabditina</taxon>
        <taxon>Diplogasteromorpha</taxon>
        <taxon>Diplogasteroidea</taxon>
        <taxon>Neodiplogasteridae</taxon>
        <taxon>Pristionchus</taxon>
    </lineage>
</organism>
<dbReference type="GO" id="GO:0043495">
    <property type="term" value="F:protein-membrane adaptor activity"/>
    <property type="evidence" value="ECO:0007669"/>
    <property type="project" value="TreeGrafter"/>
</dbReference>
<comment type="caution">
    <text evidence="4">The sequence shown here is derived from an EMBL/GenBank/DDBJ whole genome shotgun (WGS) entry which is preliminary data.</text>
</comment>
<sequence>TQMVDDRKGKKSVNELEDELLRKNNIITTKDNEIKKLKRTLLCFAICSTFLVLTLAMMGPRFSHTPTRTVHLNRVHGKFGFQLYDSTFPTLQLFVSEVHPNSPAEGQLLVGDSIERVNGVDVEALPHGDIFDLIRNSEAVELVVSKKLSSFNNLEGVEKRAVQYQKSISECQKDLDSCYDTRHEFASFREFTTTGLNFVIKYLKQFYNL</sequence>
<dbReference type="InterPro" id="IPR036034">
    <property type="entry name" value="PDZ_sf"/>
</dbReference>
<keyword evidence="2" id="KW-1133">Transmembrane helix</keyword>
<dbReference type="InterPro" id="IPR001478">
    <property type="entry name" value="PDZ"/>
</dbReference>
<dbReference type="PROSITE" id="PS50106">
    <property type="entry name" value="PDZ"/>
    <property type="match status" value="1"/>
</dbReference>
<dbReference type="Pfam" id="PF00595">
    <property type="entry name" value="PDZ"/>
    <property type="match status" value="1"/>
</dbReference>
<proteinExistence type="predicted"/>
<dbReference type="CDD" id="cd00136">
    <property type="entry name" value="PDZ_canonical"/>
    <property type="match status" value="1"/>
</dbReference>
<dbReference type="GO" id="GO:0016324">
    <property type="term" value="C:apical plasma membrane"/>
    <property type="evidence" value="ECO:0007669"/>
    <property type="project" value="TreeGrafter"/>
</dbReference>
<keyword evidence="1" id="KW-0677">Repeat</keyword>
<dbReference type="SMART" id="SM00228">
    <property type="entry name" value="PDZ"/>
    <property type="match status" value="1"/>
</dbReference>
<keyword evidence="2" id="KW-0472">Membrane</keyword>
<dbReference type="InterPro" id="IPR051067">
    <property type="entry name" value="NHER"/>
</dbReference>
<evidence type="ECO:0000256" key="2">
    <source>
        <dbReference type="SAM" id="Phobius"/>
    </source>
</evidence>
<dbReference type="AlphaFoldDB" id="A0AAV5T5P9"/>
<dbReference type="EMBL" id="BTSX01000003">
    <property type="protein sequence ID" value="GMS88123.1"/>
    <property type="molecule type" value="Genomic_DNA"/>
</dbReference>
<dbReference type="Proteomes" id="UP001432027">
    <property type="component" value="Unassembled WGS sequence"/>
</dbReference>
<name>A0AAV5T5P9_9BILA</name>
<evidence type="ECO:0000313" key="4">
    <source>
        <dbReference type="EMBL" id="GMS88123.1"/>
    </source>
</evidence>
<accession>A0AAV5T5P9</accession>
<feature type="transmembrane region" description="Helical" evidence="2">
    <location>
        <begin position="40"/>
        <end position="59"/>
    </location>
</feature>
<dbReference type="PANTHER" id="PTHR14191">
    <property type="entry name" value="PDZ DOMAIN CONTAINING PROTEIN"/>
    <property type="match status" value="1"/>
</dbReference>
<dbReference type="SUPFAM" id="SSF50156">
    <property type="entry name" value="PDZ domain-like"/>
    <property type="match status" value="1"/>
</dbReference>
<dbReference type="PANTHER" id="PTHR14191:SF3">
    <property type="entry name" value="NA(+)_H(+) EXCHANGE REGULATORY COFACTOR-LIKE PROTEIN NRFL-1"/>
    <property type="match status" value="1"/>
</dbReference>